<dbReference type="Proteomes" id="UP000197032">
    <property type="component" value="Unassembled WGS sequence"/>
</dbReference>
<dbReference type="GO" id="GO:0003676">
    <property type="term" value="F:nucleic acid binding"/>
    <property type="evidence" value="ECO:0007669"/>
    <property type="project" value="InterPro"/>
</dbReference>
<dbReference type="GO" id="GO:0008855">
    <property type="term" value="F:exodeoxyribonuclease VII activity"/>
    <property type="evidence" value="ECO:0007669"/>
    <property type="project" value="UniProtKB-UniRule"/>
</dbReference>
<dbReference type="GO" id="GO:0006308">
    <property type="term" value="P:DNA catabolic process"/>
    <property type="evidence" value="ECO:0007669"/>
    <property type="project" value="UniProtKB-UniRule"/>
</dbReference>
<comment type="similarity">
    <text evidence="5 6">Belongs to the XseA family.</text>
</comment>
<evidence type="ECO:0000256" key="6">
    <source>
        <dbReference type="RuleBase" id="RU004355"/>
    </source>
</evidence>
<comment type="catalytic activity">
    <reaction evidence="5 6">
        <text>Exonucleolytic cleavage in either 5'- to 3'- or 3'- to 5'-direction to yield nucleoside 5'-phosphates.</text>
        <dbReference type="EC" id="3.1.11.6"/>
    </reaction>
</comment>
<dbReference type="OrthoDB" id="9802795at2"/>
<accession>A0A1Z5HXZ9</accession>
<dbReference type="NCBIfam" id="TIGR00237">
    <property type="entry name" value="xseA"/>
    <property type="match status" value="1"/>
</dbReference>
<reference evidence="11" key="1">
    <citation type="journal article" date="2017" name="Appl. Environ. Microbiol.">
        <title>Genomic Analysis of Calderihabitans maritimus KKC1, a Thermophilic, Hydrogenogenic, Carboxydotrophic Bacterium Isolated from Marine Sediment.</title>
        <authorList>
            <person name="Omae K."/>
            <person name="Yoneda Y."/>
            <person name="Fukuyama Y."/>
            <person name="Yoshida T."/>
            <person name="Sako Y."/>
        </authorList>
    </citation>
    <scope>NUCLEOTIDE SEQUENCE [LARGE SCALE GENOMIC DNA]</scope>
    <source>
        <strain evidence="11">KKC1</strain>
    </source>
</reference>
<sequence length="408" mass="46245">MLTQQVFTVTEVNRHVRQLLENDQILRDIWVRGEISNFKHHTSGHMYFTLKDDGSALRCVMFRRQNSRLLFQPENGMKVLARGYVSLYERDGLYQLYVQELRADGLGDLHLAFEQLKKKLEAEGLFDSARKRAIPVLPSKIGIVTSTTGAALRDIISVITRRFPNVELIIAPALVQGEEAPAEIAAAIELLNRHGEAEVIIVGRGGGSLEELWAFNTEPVARAIYASRIPVISAVGHQTDFTIADFVADCRAPTPSAAAEMVVPVKEEIRRNLNASFERLRQALQRKLEWGRNRLENLQGRPVMQRPETLLNEARQAVDLWEKELHRQMELRLGERVQVLQRLAGQLNSLSPLAVLERGYAFCREVDSGKIINNSDQVEVGGLVEVTLRRGVLHCRVEEKKEDLHWQK</sequence>
<dbReference type="RefSeq" id="WP_088555182.1">
    <property type="nucleotide sequence ID" value="NZ_BDGJ01000198.1"/>
</dbReference>
<dbReference type="InterPro" id="IPR020579">
    <property type="entry name" value="Exonuc_VII_lsu_C"/>
</dbReference>
<feature type="domain" description="Exonuclease VII large subunit C-terminal" evidence="8">
    <location>
        <begin position="125"/>
        <end position="347"/>
    </location>
</feature>
<comment type="function">
    <text evidence="5">Bidirectionally degrades single-stranded DNA into large acid-insoluble oligonucleotides, which are then degraded further into small acid-soluble oligonucleotides.</text>
</comment>
<gene>
    <name evidence="5" type="primary">xseA</name>
    <name evidence="10" type="ORF">KKC1_32980</name>
</gene>
<keyword evidence="7" id="KW-0175">Coiled coil</keyword>
<evidence type="ECO:0000259" key="8">
    <source>
        <dbReference type="Pfam" id="PF02601"/>
    </source>
</evidence>
<comment type="caution">
    <text evidence="10">The sequence shown here is derived from an EMBL/GenBank/DDBJ whole genome shotgun (WGS) entry which is preliminary data.</text>
</comment>
<proteinExistence type="inferred from homology"/>
<dbReference type="PANTHER" id="PTHR30008">
    <property type="entry name" value="EXODEOXYRIBONUCLEASE 7 LARGE SUBUNIT"/>
    <property type="match status" value="1"/>
</dbReference>
<dbReference type="InterPro" id="IPR025824">
    <property type="entry name" value="OB-fold_nuc-bd_dom"/>
</dbReference>
<comment type="subunit">
    <text evidence="5">Heterooligomer composed of large and small subunits.</text>
</comment>
<evidence type="ECO:0000256" key="3">
    <source>
        <dbReference type="ARBA" id="ARBA00022801"/>
    </source>
</evidence>
<dbReference type="GO" id="GO:0005737">
    <property type="term" value="C:cytoplasm"/>
    <property type="evidence" value="ECO:0007669"/>
    <property type="project" value="UniProtKB-SubCell"/>
</dbReference>
<feature type="domain" description="OB-fold nucleic acid binding" evidence="9">
    <location>
        <begin position="7"/>
        <end position="101"/>
    </location>
</feature>
<dbReference type="EMBL" id="BDGJ01000198">
    <property type="protein sequence ID" value="GAW94185.1"/>
    <property type="molecule type" value="Genomic_DNA"/>
</dbReference>
<keyword evidence="4 5" id="KW-0269">Exonuclease</keyword>
<evidence type="ECO:0000313" key="10">
    <source>
        <dbReference type="EMBL" id="GAW94185.1"/>
    </source>
</evidence>
<dbReference type="HAMAP" id="MF_00378">
    <property type="entry name" value="Exonuc_7_L"/>
    <property type="match status" value="1"/>
</dbReference>
<dbReference type="CDD" id="cd04489">
    <property type="entry name" value="ExoVII_LU_OBF"/>
    <property type="match status" value="1"/>
</dbReference>
<organism evidence="10 11">
    <name type="scientific">Calderihabitans maritimus</name>
    <dbReference type="NCBI Taxonomy" id="1246530"/>
    <lineage>
        <taxon>Bacteria</taxon>
        <taxon>Bacillati</taxon>
        <taxon>Bacillota</taxon>
        <taxon>Clostridia</taxon>
        <taxon>Neomoorellales</taxon>
        <taxon>Calderihabitantaceae</taxon>
        <taxon>Calderihabitans</taxon>
    </lineage>
</organism>
<name>A0A1Z5HXZ9_9FIRM</name>
<keyword evidence="2 5" id="KW-0540">Nuclease</keyword>
<evidence type="ECO:0000259" key="9">
    <source>
        <dbReference type="Pfam" id="PF13742"/>
    </source>
</evidence>
<dbReference type="InterPro" id="IPR003753">
    <property type="entry name" value="Exonuc_VII_L"/>
</dbReference>
<dbReference type="PANTHER" id="PTHR30008:SF0">
    <property type="entry name" value="EXODEOXYRIBONUCLEASE 7 LARGE SUBUNIT"/>
    <property type="match status" value="1"/>
</dbReference>
<evidence type="ECO:0000313" key="11">
    <source>
        <dbReference type="Proteomes" id="UP000197032"/>
    </source>
</evidence>
<dbReference type="AlphaFoldDB" id="A0A1Z5HXZ9"/>
<dbReference type="GO" id="GO:0009318">
    <property type="term" value="C:exodeoxyribonuclease VII complex"/>
    <property type="evidence" value="ECO:0007669"/>
    <property type="project" value="UniProtKB-UniRule"/>
</dbReference>
<dbReference type="EC" id="3.1.11.6" evidence="5"/>
<keyword evidence="11" id="KW-1185">Reference proteome</keyword>
<evidence type="ECO:0000256" key="5">
    <source>
        <dbReference type="HAMAP-Rule" id="MF_00378"/>
    </source>
</evidence>
<evidence type="ECO:0000256" key="7">
    <source>
        <dbReference type="SAM" id="Coils"/>
    </source>
</evidence>
<dbReference type="Pfam" id="PF13742">
    <property type="entry name" value="tRNA_anti_2"/>
    <property type="match status" value="1"/>
</dbReference>
<comment type="subcellular location">
    <subcellularLocation>
        <location evidence="5 6">Cytoplasm</location>
    </subcellularLocation>
</comment>
<evidence type="ECO:0000256" key="4">
    <source>
        <dbReference type="ARBA" id="ARBA00022839"/>
    </source>
</evidence>
<evidence type="ECO:0000256" key="2">
    <source>
        <dbReference type="ARBA" id="ARBA00022722"/>
    </source>
</evidence>
<evidence type="ECO:0000256" key="1">
    <source>
        <dbReference type="ARBA" id="ARBA00022490"/>
    </source>
</evidence>
<protein>
    <recommendedName>
        <fullName evidence="5">Exodeoxyribonuclease 7 large subunit</fullName>
        <ecNumber evidence="5">3.1.11.6</ecNumber>
    </recommendedName>
    <alternativeName>
        <fullName evidence="5">Exodeoxyribonuclease VII large subunit</fullName>
        <shortName evidence="5">Exonuclease VII large subunit</shortName>
    </alternativeName>
</protein>
<keyword evidence="3 5" id="KW-0378">Hydrolase</keyword>
<feature type="coiled-coil region" evidence="7">
    <location>
        <begin position="266"/>
        <end position="331"/>
    </location>
</feature>
<dbReference type="Pfam" id="PF02601">
    <property type="entry name" value="Exonuc_VII_L"/>
    <property type="match status" value="1"/>
</dbReference>
<keyword evidence="1 5" id="KW-0963">Cytoplasm</keyword>